<keyword evidence="3 5" id="KW-0371">Homeobox</keyword>
<dbReference type="InterPro" id="IPR020479">
    <property type="entry name" value="HD_metazoa"/>
</dbReference>
<name>A0A6P4ZRQ4_BRABE</name>
<feature type="domain" description="Homeobox" evidence="8">
    <location>
        <begin position="145"/>
        <end position="205"/>
    </location>
</feature>
<evidence type="ECO:0000259" key="8">
    <source>
        <dbReference type="PROSITE" id="PS50071"/>
    </source>
</evidence>
<dbReference type="FunFam" id="1.10.10.60:FF:000768">
    <property type="match status" value="1"/>
</dbReference>
<dbReference type="Proteomes" id="UP000515135">
    <property type="component" value="Unplaced"/>
</dbReference>
<dbReference type="InterPro" id="IPR050848">
    <property type="entry name" value="Homeobox_TF"/>
</dbReference>
<dbReference type="PROSITE" id="PS00027">
    <property type="entry name" value="HOMEOBOX_1"/>
    <property type="match status" value="1"/>
</dbReference>
<dbReference type="OrthoDB" id="6159439at2759"/>
<feature type="compositionally biased region" description="Basic and acidic residues" evidence="7">
    <location>
        <begin position="84"/>
        <end position="93"/>
    </location>
</feature>
<dbReference type="PANTHER" id="PTHR24333">
    <property type="entry name" value="HOMEO BOX HB9 LIKE A-RELATED"/>
    <property type="match status" value="1"/>
</dbReference>
<dbReference type="InterPro" id="IPR001356">
    <property type="entry name" value="HD"/>
</dbReference>
<dbReference type="PROSITE" id="PS50071">
    <property type="entry name" value="HOMEOBOX_2"/>
    <property type="match status" value="1"/>
</dbReference>
<keyword evidence="4 5" id="KW-0539">Nucleus</keyword>
<dbReference type="InterPro" id="IPR017970">
    <property type="entry name" value="Homeobox_CS"/>
</dbReference>
<accession>A0A6P4ZRQ4</accession>
<reference evidence="10" key="1">
    <citation type="submission" date="2025-08" db="UniProtKB">
        <authorList>
            <consortium name="RefSeq"/>
        </authorList>
    </citation>
    <scope>IDENTIFICATION</scope>
    <source>
        <tissue evidence="10">Gonad</tissue>
    </source>
</reference>
<organism evidence="9 10">
    <name type="scientific">Branchiostoma belcheri</name>
    <name type="common">Amphioxus</name>
    <dbReference type="NCBI Taxonomy" id="7741"/>
    <lineage>
        <taxon>Eukaryota</taxon>
        <taxon>Metazoa</taxon>
        <taxon>Chordata</taxon>
        <taxon>Cephalochordata</taxon>
        <taxon>Leptocardii</taxon>
        <taxon>Amphioxiformes</taxon>
        <taxon>Branchiostomatidae</taxon>
        <taxon>Branchiostoma</taxon>
    </lineage>
</organism>
<dbReference type="PANTHER" id="PTHR24333:SF5">
    <property type="entry name" value="VENT HOMEOBOX"/>
    <property type="match status" value="1"/>
</dbReference>
<dbReference type="InterPro" id="IPR009057">
    <property type="entry name" value="Homeodomain-like_sf"/>
</dbReference>
<comment type="subcellular location">
    <subcellularLocation>
        <location evidence="1 5 6">Nucleus</location>
    </subcellularLocation>
</comment>
<proteinExistence type="predicted"/>
<feature type="compositionally biased region" description="Polar residues" evidence="7">
    <location>
        <begin position="44"/>
        <end position="60"/>
    </location>
</feature>
<feature type="region of interest" description="Disordered" evidence="7">
    <location>
        <begin position="1"/>
        <end position="152"/>
    </location>
</feature>
<evidence type="ECO:0000256" key="5">
    <source>
        <dbReference type="PROSITE-ProRule" id="PRU00108"/>
    </source>
</evidence>
<dbReference type="SMART" id="SM00389">
    <property type="entry name" value="HOX"/>
    <property type="match status" value="1"/>
</dbReference>
<dbReference type="GO" id="GO:0000981">
    <property type="term" value="F:DNA-binding transcription factor activity, RNA polymerase II-specific"/>
    <property type="evidence" value="ECO:0007669"/>
    <property type="project" value="InterPro"/>
</dbReference>
<evidence type="ECO:0000256" key="2">
    <source>
        <dbReference type="ARBA" id="ARBA00023125"/>
    </source>
</evidence>
<dbReference type="GO" id="GO:0003677">
    <property type="term" value="F:DNA binding"/>
    <property type="evidence" value="ECO:0007669"/>
    <property type="project" value="UniProtKB-UniRule"/>
</dbReference>
<evidence type="ECO:0000313" key="10">
    <source>
        <dbReference type="RefSeq" id="XP_019636784.1"/>
    </source>
</evidence>
<dbReference type="GO" id="GO:0005634">
    <property type="term" value="C:nucleus"/>
    <property type="evidence" value="ECO:0007669"/>
    <property type="project" value="UniProtKB-SubCell"/>
</dbReference>
<dbReference type="Pfam" id="PF00046">
    <property type="entry name" value="Homeodomain"/>
    <property type="match status" value="1"/>
</dbReference>
<dbReference type="CDD" id="cd00086">
    <property type="entry name" value="homeodomain"/>
    <property type="match status" value="1"/>
</dbReference>
<dbReference type="RefSeq" id="XP_019636784.1">
    <property type="nucleotide sequence ID" value="XM_019781225.1"/>
</dbReference>
<protein>
    <submittedName>
        <fullName evidence="10">Homeobox protein vab-15-like</fullName>
    </submittedName>
</protein>
<evidence type="ECO:0000256" key="1">
    <source>
        <dbReference type="ARBA" id="ARBA00004123"/>
    </source>
</evidence>
<evidence type="ECO:0000256" key="3">
    <source>
        <dbReference type="ARBA" id="ARBA00023155"/>
    </source>
</evidence>
<keyword evidence="9" id="KW-1185">Reference proteome</keyword>
<feature type="compositionally biased region" description="Basic and acidic residues" evidence="7">
    <location>
        <begin position="1"/>
        <end position="11"/>
    </location>
</feature>
<dbReference type="AlphaFoldDB" id="A0A6P4ZRQ4"/>
<keyword evidence="2 5" id="KW-0238">DNA-binding</keyword>
<evidence type="ECO:0000256" key="7">
    <source>
        <dbReference type="SAM" id="MobiDB-lite"/>
    </source>
</evidence>
<gene>
    <name evidence="10" type="primary">LOC109479269</name>
</gene>
<feature type="compositionally biased region" description="Polar residues" evidence="7">
    <location>
        <begin position="101"/>
        <end position="125"/>
    </location>
</feature>
<dbReference type="Gene3D" id="1.10.10.60">
    <property type="entry name" value="Homeodomain-like"/>
    <property type="match status" value="1"/>
</dbReference>
<dbReference type="GeneID" id="109479269"/>
<sequence>MSGPDNREKQVGDSGGLLPASRENVAPRPPPRHGPASFSIDAILSTNTHAENTVSPQQRSPPRDMPVNGQCSPARQEYSYGAKLDTRRQESSDLRSPVAEVSSSTARPSAFTPVSSTEEYSFNNLRTEDDSRPDSPPPRLLSHAEGKKRPRTAFTAEQIKELEGEFQKNKYLSVTKRLELSNQLKLTETQIKIWFQNRRTKWKRKFTNDLELMAHQHYASMGLYNTPHPWYFTQRYHHPGYYNFPSCPAPSQYPRYPAALVAHLPPAAAQNLHAANMKLQGKPL</sequence>
<dbReference type="SUPFAM" id="SSF46689">
    <property type="entry name" value="Homeodomain-like"/>
    <property type="match status" value="1"/>
</dbReference>
<evidence type="ECO:0000313" key="9">
    <source>
        <dbReference type="Proteomes" id="UP000515135"/>
    </source>
</evidence>
<evidence type="ECO:0000256" key="6">
    <source>
        <dbReference type="RuleBase" id="RU000682"/>
    </source>
</evidence>
<dbReference type="KEGG" id="bbel:109479269"/>
<dbReference type="PRINTS" id="PR00024">
    <property type="entry name" value="HOMEOBOX"/>
</dbReference>
<feature type="DNA-binding region" description="Homeobox" evidence="5">
    <location>
        <begin position="147"/>
        <end position="206"/>
    </location>
</feature>
<evidence type="ECO:0000256" key="4">
    <source>
        <dbReference type="ARBA" id="ARBA00023242"/>
    </source>
</evidence>